<comment type="caution">
    <text evidence="3">The sequence shown here is derived from an EMBL/GenBank/DDBJ whole genome shotgun (WGS) entry which is preliminary data.</text>
</comment>
<evidence type="ECO:0000256" key="1">
    <source>
        <dbReference type="SAM" id="Coils"/>
    </source>
</evidence>
<dbReference type="EMBL" id="CAJFCW020000006">
    <property type="protein sequence ID" value="CAG9124005.1"/>
    <property type="molecule type" value="Genomic_DNA"/>
</dbReference>
<feature type="compositionally biased region" description="Basic and acidic residues" evidence="2">
    <location>
        <begin position="607"/>
        <end position="617"/>
    </location>
</feature>
<dbReference type="AlphaFoldDB" id="A0A811LII7"/>
<feature type="coiled-coil region" evidence="1">
    <location>
        <begin position="566"/>
        <end position="593"/>
    </location>
</feature>
<evidence type="ECO:0000256" key="2">
    <source>
        <dbReference type="SAM" id="MobiDB-lite"/>
    </source>
</evidence>
<feature type="coiled-coil region" evidence="1">
    <location>
        <begin position="235"/>
        <end position="277"/>
    </location>
</feature>
<sequence length="716" mass="82831">MFSYHVILDTGAGNKVDLNGYTSHQYTTVQEIVDGYLKNYDSPAHFQIVSCVVKDQQIGPETFIFKWKSPIFVKLQTDVITLKYAMNDNEFLTQQVKCGQTDTVRQALTRLLPPHDKLEIITYSETVPTQSDDESKLPIDRLVWSGAEYTIRFQLAYGYNVHFNETTTFDYFTDDTTVSDVVRKTLLKNNLELLLEDYEVLKYVDEGFTGENTLWQEIDMEELVSRHSCLKITYKKAKNSSTDEIKEKLEQLERTILERAEADQQNVDKLRESLNSTNSHIHTVRHEINRKLEEYFEEDEDDSDDEEDNEDSQKIEAIKGDVLKLSQNVDNILSVLQTNQKFEQLTQQNAELVKKLQVATSREHEIKNSQEFLVQAMHQATSEMTLKLANEEKEKQALAKELEKTKQQVELSKRIFDDMTNRTIDYDSLKTRFEAEREKVTELEEALAQARTGQEDFKTVCQSLTEDYTDLQKKSLKSQKDYELVVEELKKEKARAFETEETLQKELDELRIDHEAFLKMADDHELLKAEVDELYYLRAEIEQLHDKHAHQMIETQKQIDFGAIRFRESEQRNRQLMMLVRDLQNKLKQEEDAKLKTFVVSPEAMKKMLPENSESRTDASNVSSGTTEATKTSTEASTNVAPTTVAPTTLVATTEDQKESVTELKTQMTDLKIDESNESMPRLSRNSSLSNPEDFEVVDADFLDEECRSTYSSAEE</sequence>
<gene>
    <name evidence="3" type="ORF">BOKJ2_LOCUS12470</name>
</gene>
<dbReference type="Proteomes" id="UP000783686">
    <property type="component" value="Unassembled WGS sequence"/>
</dbReference>
<name>A0A811LII7_9BILA</name>
<keyword evidence="4" id="KW-1185">Reference proteome</keyword>
<protein>
    <submittedName>
        <fullName evidence="3">Uncharacterized protein</fullName>
    </submittedName>
</protein>
<proteinExistence type="predicted"/>
<organism evidence="3 4">
    <name type="scientific">Bursaphelenchus okinawaensis</name>
    <dbReference type="NCBI Taxonomy" id="465554"/>
    <lineage>
        <taxon>Eukaryota</taxon>
        <taxon>Metazoa</taxon>
        <taxon>Ecdysozoa</taxon>
        <taxon>Nematoda</taxon>
        <taxon>Chromadorea</taxon>
        <taxon>Rhabditida</taxon>
        <taxon>Tylenchina</taxon>
        <taxon>Tylenchomorpha</taxon>
        <taxon>Aphelenchoidea</taxon>
        <taxon>Aphelenchoididae</taxon>
        <taxon>Bursaphelenchus</taxon>
    </lineage>
</organism>
<accession>A0A811LII7</accession>
<dbReference type="EMBL" id="CAJFDH010000006">
    <property type="protein sequence ID" value="CAD5228022.1"/>
    <property type="molecule type" value="Genomic_DNA"/>
</dbReference>
<evidence type="ECO:0000313" key="4">
    <source>
        <dbReference type="Proteomes" id="UP000614601"/>
    </source>
</evidence>
<keyword evidence="1" id="KW-0175">Coiled coil</keyword>
<feature type="coiled-coil region" evidence="1">
    <location>
        <begin position="335"/>
        <end position="453"/>
    </location>
</feature>
<evidence type="ECO:0000313" key="3">
    <source>
        <dbReference type="EMBL" id="CAD5228022.1"/>
    </source>
</evidence>
<feature type="region of interest" description="Disordered" evidence="2">
    <location>
        <begin position="668"/>
        <end position="695"/>
    </location>
</feature>
<feature type="region of interest" description="Disordered" evidence="2">
    <location>
        <begin position="607"/>
        <end position="640"/>
    </location>
</feature>
<feature type="compositionally biased region" description="Low complexity" evidence="2">
    <location>
        <begin position="623"/>
        <end position="640"/>
    </location>
</feature>
<reference evidence="3" key="1">
    <citation type="submission" date="2020-09" db="EMBL/GenBank/DDBJ databases">
        <authorList>
            <person name="Kikuchi T."/>
        </authorList>
    </citation>
    <scope>NUCLEOTIDE SEQUENCE</scope>
    <source>
        <strain evidence="3">SH1</strain>
    </source>
</reference>
<feature type="coiled-coil region" evidence="1">
    <location>
        <begin position="486"/>
        <end position="513"/>
    </location>
</feature>
<dbReference type="Proteomes" id="UP000614601">
    <property type="component" value="Unassembled WGS sequence"/>
</dbReference>